<comment type="caution">
    <text evidence="3">The sequence shown here is derived from an EMBL/GenBank/DDBJ whole genome shotgun (WGS) entry which is preliminary data.</text>
</comment>
<evidence type="ECO:0000313" key="4">
    <source>
        <dbReference type="Proteomes" id="UP000279089"/>
    </source>
</evidence>
<dbReference type="EMBL" id="RMBX01000001">
    <property type="protein sequence ID" value="RPD43233.1"/>
    <property type="molecule type" value="Genomic_DNA"/>
</dbReference>
<gene>
    <name evidence="3" type="ORF">EG028_02750</name>
</gene>
<reference evidence="4" key="1">
    <citation type="submission" date="2018-11" db="EMBL/GenBank/DDBJ databases">
        <title>Chitinophaga lutea sp.nov., isolate from arsenic contaminated soil.</title>
        <authorList>
            <person name="Zong Y."/>
        </authorList>
    </citation>
    <scope>NUCLEOTIDE SEQUENCE [LARGE SCALE GENOMIC DNA]</scope>
    <source>
        <strain evidence="4">YLT18</strain>
    </source>
</reference>
<name>A0A3N4N6H1_9BACT</name>
<proteinExistence type="predicted"/>
<keyword evidence="4" id="KW-1185">Reference proteome</keyword>
<evidence type="ECO:0000256" key="1">
    <source>
        <dbReference type="SAM" id="Coils"/>
    </source>
</evidence>
<organism evidence="3 4">
    <name type="scientific">Chitinophaga barathri</name>
    <dbReference type="NCBI Taxonomy" id="1647451"/>
    <lineage>
        <taxon>Bacteria</taxon>
        <taxon>Pseudomonadati</taxon>
        <taxon>Bacteroidota</taxon>
        <taxon>Chitinophagia</taxon>
        <taxon>Chitinophagales</taxon>
        <taxon>Chitinophagaceae</taxon>
        <taxon>Chitinophaga</taxon>
    </lineage>
</organism>
<dbReference type="AlphaFoldDB" id="A0A3N4N6H1"/>
<evidence type="ECO:0000256" key="2">
    <source>
        <dbReference type="SAM" id="SignalP"/>
    </source>
</evidence>
<protein>
    <recommendedName>
        <fullName evidence="5">BZIP transcription factor</fullName>
    </recommendedName>
</protein>
<keyword evidence="2" id="KW-0732">Signal</keyword>
<evidence type="ECO:0008006" key="5">
    <source>
        <dbReference type="Google" id="ProtNLM"/>
    </source>
</evidence>
<feature type="chain" id="PRO_5018313516" description="BZIP transcription factor" evidence="2">
    <location>
        <begin position="20"/>
        <end position="260"/>
    </location>
</feature>
<dbReference type="Proteomes" id="UP000279089">
    <property type="component" value="Unassembled WGS sequence"/>
</dbReference>
<keyword evidence="1" id="KW-0175">Coiled coil</keyword>
<accession>A0A3N4N6H1</accession>
<feature type="coiled-coil region" evidence="1">
    <location>
        <begin position="221"/>
        <end position="248"/>
    </location>
</feature>
<evidence type="ECO:0000313" key="3">
    <source>
        <dbReference type="EMBL" id="RPD43233.1"/>
    </source>
</evidence>
<sequence length="260" mass="28890">MKMFSILLIQLFFSISTFAQNHFPSIGNASIGAGTNPPEMLSISGPHTTTRMELKWVETGNPLQGANMYLWASEPGVSYSGVGIGNNAYNGPGGITRKITQRGSSYIRLLDQFIYMNLIDIYGNNKNAVMIDANANMGIGGNAQSAYKLSVHGVMSARKIKVTQETWADHVFQKDYQLPTLAELDAYIKTHHHLPAIPSAEEVKSAGLDVGDMQAKLLQKVEELTLYLIEERKRNEALEERVKALENRTAARQPDEKQYR</sequence>
<feature type="signal peptide" evidence="2">
    <location>
        <begin position="1"/>
        <end position="19"/>
    </location>
</feature>